<name>A0A6H5H8W2_9HEMI</name>
<dbReference type="EMBL" id="CADCXU010022578">
    <property type="protein sequence ID" value="CAB0010011.1"/>
    <property type="molecule type" value="Genomic_DNA"/>
</dbReference>
<dbReference type="AlphaFoldDB" id="A0A6H5H8W2"/>
<gene>
    <name evidence="1" type="ORF">NTEN_LOCUS15076</name>
</gene>
<proteinExistence type="predicted"/>
<reference evidence="1 2" key="1">
    <citation type="submission" date="2020-02" db="EMBL/GenBank/DDBJ databases">
        <authorList>
            <person name="Ferguson B K."/>
        </authorList>
    </citation>
    <scope>NUCLEOTIDE SEQUENCE [LARGE SCALE GENOMIC DNA]</scope>
</reference>
<dbReference type="Proteomes" id="UP000479000">
    <property type="component" value="Unassembled WGS sequence"/>
</dbReference>
<organism evidence="1 2">
    <name type="scientific">Nesidiocoris tenuis</name>
    <dbReference type="NCBI Taxonomy" id="355587"/>
    <lineage>
        <taxon>Eukaryota</taxon>
        <taxon>Metazoa</taxon>
        <taxon>Ecdysozoa</taxon>
        <taxon>Arthropoda</taxon>
        <taxon>Hexapoda</taxon>
        <taxon>Insecta</taxon>
        <taxon>Pterygota</taxon>
        <taxon>Neoptera</taxon>
        <taxon>Paraneoptera</taxon>
        <taxon>Hemiptera</taxon>
        <taxon>Heteroptera</taxon>
        <taxon>Panheteroptera</taxon>
        <taxon>Cimicomorpha</taxon>
        <taxon>Miridae</taxon>
        <taxon>Dicyphina</taxon>
        <taxon>Nesidiocoris</taxon>
    </lineage>
</organism>
<evidence type="ECO:0000313" key="2">
    <source>
        <dbReference type="Proteomes" id="UP000479000"/>
    </source>
</evidence>
<keyword evidence="2" id="KW-1185">Reference proteome</keyword>
<evidence type="ECO:0000313" key="1">
    <source>
        <dbReference type="EMBL" id="CAB0010011.1"/>
    </source>
</evidence>
<feature type="non-terminal residue" evidence="1">
    <location>
        <position position="1"/>
    </location>
</feature>
<protein>
    <submittedName>
        <fullName evidence="1">Uncharacterized protein</fullName>
    </submittedName>
</protein>
<sequence length="97" mass="11038">VHLGTITARPEITARTGAQEGRVSSSDLRHLLLPPLLVDKGFWITSGRRKGVAFLRNLCKSPANPFKSDTYYQENNRHSLEKEQEPFVTKVWCKSQK</sequence>
<accession>A0A6H5H8W2</accession>